<dbReference type="PANTHER" id="PTHR48041">
    <property type="entry name" value="ABC TRANSPORTER G FAMILY MEMBER 28"/>
    <property type="match status" value="1"/>
</dbReference>
<accession>A0A6P5RQI2</accession>
<dbReference type="GO" id="GO:0016020">
    <property type="term" value="C:membrane"/>
    <property type="evidence" value="ECO:0007669"/>
    <property type="project" value="UniProtKB-SubCell"/>
</dbReference>
<keyword evidence="7" id="KW-1185">Reference proteome</keyword>
<dbReference type="GO" id="GO:0016887">
    <property type="term" value="F:ATP hydrolysis activity"/>
    <property type="evidence" value="ECO:0007669"/>
    <property type="project" value="InterPro"/>
</dbReference>
<evidence type="ECO:0000256" key="5">
    <source>
        <dbReference type="ARBA" id="ARBA00023136"/>
    </source>
</evidence>
<dbReference type="InterPro" id="IPR003439">
    <property type="entry name" value="ABC_transporter-like_ATP-bd"/>
</dbReference>
<evidence type="ECO:0000313" key="7">
    <source>
        <dbReference type="Proteomes" id="UP000515124"/>
    </source>
</evidence>
<dbReference type="GO" id="GO:0042626">
    <property type="term" value="F:ATPase-coupled transmembrane transporter activity"/>
    <property type="evidence" value="ECO:0007669"/>
    <property type="project" value="TreeGrafter"/>
</dbReference>
<dbReference type="PANTHER" id="PTHR48041:SF100">
    <property type="entry name" value="ABC TRANSPORTER-LIKE"/>
    <property type="match status" value="1"/>
</dbReference>
<dbReference type="GO" id="GO:0005524">
    <property type="term" value="F:ATP binding"/>
    <property type="evidence" value="ECO:0007669"/>
    <property type="project" value="InterPro"/>
</dbReference>
<evidence type="ECO:0000259" key="6">
    <source>
        <dbReference type="Pfam" id="PF00005"/>
    </source>
</evidence>
<name>A0A6P5RQI2_PRUAV</name>
<organism evidence="7 8">
    <name type="scientific">Prunus avium</name>
    <name type="common">Cherry</name>
    <name type="synonym">Cerasus avium</name>
    <dbReference type="NCBI Taxonomy" id="42229"/>
    <lineage>
        <taxon>Eukaryota</taxon>
        <taxon>Viridiplantae</taxon>
        <taxon>Streptophyta</taxon>
        <taxon>Embryophyta</taxon>
        <taxon>Tracheophyta</taxon>
        <taxon>Spermatophyta</taxon>
        <taxon>Magnoliopsida</taxon>
        <taxon>eudicotyledons</taxon>
        <taxon>Gunneridae</taxon>
        <taxon>Pentapetalae</taxon>
        <taxon>rosids</taxon>
        <taxon>fabids</taxon>
        <taxon>Rosales</taxon>
        <taxon>Rosaceae</taxon>
        <taxon>Amygdaloideae</taxon>
        <taxon>Amygdaleae</taxon>
        <taxon>Prunus</taxon>
    </lineage>
</organism>
<keyword evidence="5" id="KW-0472">Membrane</keyword>
<dbReference type="AlphaFoldDB" id="A0A6P5RQI2"/>
<dbReference type="InterPro" id="IPR027417">
    <property type="entry name" value="P-loop_NTPase"/>
</dbReference>
<proteinExistence type="predicted"/>
<sequence length="125" mass="13873">MVWPEEPPKASYILKNVSCDSRPGEIIAIAGPSGAGKTNLLEILAGMIPLNNIVGQVLVNKQPMNAQYFRRISGYVTQDEALFLLLTVKETLMYSTRLRLRSGLEKATSRVEKLLDEFGLEHIAN</sequence>
<dbReference type="RefSeq" id="XP_021803331.1">
    <property type="nucleotide sequence ID" value="XM_021947639.1"/>
</dbReference>
<feature type="domain" description="ABC transporter" evidence="6">
    <location>
        <begin position="14"/>
        <end position="124"/>
    </location>
</feature>
<dbReference type="SUPFAM" id="SSF52540">
    <property type="entry name" value="P-loop containing nucleoside triphosphate hydrolases"/>
    <property type="match status" value="1"/>
</dbReference>
<dbReference type="Pfam" id="PF00005">
    <property type="entry name" value="ABC_tran"/>
    <property type="match status" value="1"/>
</dbReference>
<dbReference type="Proteomes" id="UP000515124">
    <property type="component" value="Unplaced"/>
</dbReference>
<evidence type="ECO:0000256" key="4">
    <source>
        <dbReference type="ARBA" id="ARBA00022989"/>
    </source>
</evidence>
<dbReference type="Gene3D" id="3.40.50.300">
    <property type="entry name" value="P-loop containing nucleotide triphosphate hydrolases"/>
    <property type="match status" value="1"/>
</dbReference>
<protein>
    <submittedName>
        <fullName evidence="8">ABC transporter G family member 10-like</fullName>
    </submittedName>
</protein>
<gene>
    <name evidence="8" type="primary">LOC110747469</name>
</gene>
<dbReference type="GeneID" id="110747469"/>
<reference evidence="8" key="1">
    <citation type="submission" date="2025-08" db="UniProtKB">
        <authorList>
            <consortium name="RefSeq"/>
        </authorList>
    </citation>
    <scope>IDENTIFICATION</scope>
</reference>
<evidence type="ECO:0000313" key="8">
    <source>
        <dbReference type="RefSeq" id="XP_021803331.1"/>
    </source>
</evidence>
<evidence type="ECO:0000256" key="1">
    <source>
        <dbReference type="ARBA" id="ARBA00004141"/>
    </source>
</evidence>
<evidence type="ECO:0000256" key="2">
    <source>
        <dbReference type="ARBA" id="ARBA00022448"/>
    </source>
</evidence>
<keyword evidence="3" id="KW-0812">Transmembrane</keyword>
<dbReference type="InterPro" id="IPR050352">
    <property type="entry name" value="ABCG_transporters"/>
</dbReference>
<keyword evidence="2" id="KW-0813">Transport</keyword>
<feature type="non-terminal residue" evidence="8">
    <location>
        <position position="125"/>
    </location>
</feature>
<comment type="subcellular location">
    <subcellularLocation>
        <location evidence="1">Membrane</location>
        <topology evidence="1">Multi-pass membrane protein</topology>
    </subcellularLocation>
</comment>
<keyword evidence="4" id="KW-1133">Transmembrane helix</keyword>
<dbReference type="KEGG" id="pavi:110747469"/>
<evidence type="ECO:0000256" key="3">
    <source>
        <dbReference type="ARBA" id="ARBA00022692"/>
    </source>
</evidence>